<protein>
    <submittedName>
        <fullName evidence="1">Uncharacterized protein</fullName>
    </submittedName>
</protein>
<gene>
    <name evidence="1" type="ORF">CYMTET_7558</name>
</gene>
<accession>A0AAE0GUS7</accession>
<evidence type="ECO:0000313" key="1">
    <source>
        <dbReference type="EMBL" id="KAK3284814.1"/>
    </source>
</evidence>
<keyword evidence="2" id="KW-1185">Reference proteome</keyword>
<comment type="caution">
    <text evidence="1">The sequence shown here is derived from an EMBL/GenBank/DDBJ whole genome shotgun (WGS) entry which is preliminary data.</text>
</comment>
<dbReference type="InterPro" id="IPR016621">
    <property type="entry name" value="UCP014543"/>
</dbReference>
<proteinExistence type="predicted"/>
<dbReference type="EMBL" id="LGRX02002134">
    <property type="protein sequence ID" value="KAK3284814.1"/>
    <property type="molecule type" value="Genomic_DNA"/>
</dbReference>
<sequence>MSVCLATQATICRNSFFDWFKDKLQDEDKFTEVDIDEERGIVSEERFGPQVLFLIGFQEQDIPAVQRMLVDLEASFVPILQCTEMMLDLTLEQALSETQEIPAQVAPAKDLPRCVMMSGMSGGEVVMIMDEFQLTGLPRPAFAAAVPRSMGKKVSELVTEIDGDHKSVLADEAQTLTQ</sequence>
<evidence type="ECO:0000313" key="2">
    <source>
        <dbReference type="Proteomes" id="UP001190700"/>
    </source>
</evidence>
<dbReference type="PANTHER" id="PTHR35732:SF1">
    <property type="entry name" value="OS10G0545100 PROTEIN"/>
    <property type="match status" value="1"/>
</dbReference>
<dbReference type="AlphaFoldDB" id="A0AAE0GUS7"/>
<dbReference type="Pfam" id="PF12646">
    <property type="entry name" value="DUF3783"/>
    <property type="match status" value="1"/>
</dbReference>
<organism evidence="1 2">
    <name type="scientific">Cymbomonas tetramitiformis</name>
    <dbReference type="NCBI Taxonomy" id="36881"/>
    <lineage>
        <taxon>Eukaryota</taxon>
        <taxon>Viridiplantae</taxon>
        <taxon>Chlorophyta</taxon>
        <taxon>Pyramimonadophyceae</taxon>
        <taxon>Pyramimonadales</taxon>
        <taxon>Pyramimonadaceae</taxon>
        <taxon>Cymbomonas</taxon>
    </lineage>
</organism>
<reference evidence="1 2" key="1">
    <citation type="journal article" date="2015" name="Genome Biol. Evol.">
        <title>Comparative Genomics of a Bacterivorous Green Alga Reveals Evolutionary Causalities and Consequences of Phago-Mixotrophic Mode of Nutrition.</title>
        <authorList>
            <person name="Burns J.A."/>
            <person name="Paasch A."/>
            <person name="Narechania A."/>
            <person name="Kim E."/>
        </authorList>
    </citation>
    <scope>NUCLEOTIDE SEQUENCE [LARGE SCALE GENOMIC DNA]</scope>
    <source>
        <strain evidence="1 2">PLY_AMNH</strain>
    </source>
</reference>
<name>A0AAE0GUS7_9CHLO</name>
<dbReference type="PANTHER" id="PTHR35732">
    <property type="entry name" value="OS10G0545100 PROTEIN"/>
    <property type="match status" value="1"/>
</dbReference>
<dbReference type="Proteomes" id="UP001190700">
    <property type="component" value="Unassembled WGS sequence"/>
</dbReference>